<evidence type="ECO:0000256" key="1">
    <source>
        <dbReference type="SAM" id="MobiDB-lite"/>
    </source>
</evidence>
<comment type="caution">
    <text evidence="2">The sequence shown here is derived from an EMBL/GenBank/DDBJ whole genome shotgun (WGS) entry which is preliminary data.</text>
</comment>
<name>A0AAD9UZG2_ACRCE</name>
<organism evidence="2 3">
    <name type="scientific">Acropora cervicornis</name>
    <name type="common">Staghorn coral</name>
    <dbReference type="NCBI Taxonomy" id="6130"/>
    <lineage>
        <taxon>Eukaryota</taxon>
        <taxon>Metazoa</taxon>
        <taxon>Cnidaria</taxon>
        <taxon>Anthozoa</taxon>
        <taxon>Hexacorallia</taxon>
        <taxon>Scleractinia</taxon>
        <taxon>Astrocoeniina</taxon>
        <taxon>Acroporidae</taxon>
        <taxon>Acropora</taxon>
    </lineage>
</organism>
<keyword evidence="3" id="KW-1185">Reference proteome</keyword>
<dbReference type="SUPFAM" id="SSF52266">
    <property type="entry name" value="SGNH hydrolase"/>
    <property type="match status" value="1"/>
</dbReference>
<feature type="region of interest" description="Disordered" evidence="1">
    <location>
        <begin position="227"/>
        <end position="263"/>
    </location>
</feature>
<accession>A0AAD9UZG2</accession>
<sequence>MEISTYKAGTNPLIIFDFYHATGKSIEISKYKAGTNPLIISYSYYATSKSMGISMYEAGTNLLIISYFYHATGKSIEISMYNAGRSLLIIFHFYHAAGKSIEISMYKSVANLLTIFYFYHATGKSMEISMYEAGTNLLIIFYFYHAGGKSMELSMYKAGTNLLIISFFYHATVDNSDIQVKDNGTCSVLKAKGMTFNFYNKAKTLLIHGKENANQFRADLVNLACTENSNNSDTPELEEQDGVEASRPSDEVGDEDNNTMAYQPPTVSLDSSMFEGPYASYFNSQIASINDELKTIKSNDSLRQELIAEKERNNWVVEERESLKLVFKLLSKDLYNKSNDSISPSKENGNENTNVVNNTVSTPIVPSAESLTSAKTTVILGDSIIQNLQGFKLGKEINQRVVVKSFSGATTQDMKSYIQPTINNAPDRICLYIGTKDLNSKAPNDIANAIVDLVKTIHSTCGAEVALSELTTRKDA</sequence>
<dbReference type="EMBL" id="JARQWQ010000061">
    <property type="protein sequence ID" value="KAK2555571.1"/>
    <property type="molecule type" value="Genomic_DNA"/>
</dbReference>
<reference evidence="2" key="1">
    <citation type="journal article" date="2023" name="G3 (Bethesda)">
        <title>Whole genome assembly and annotation of the endangered Caribbean coral Acropora cervicornis.</title>
        <authorList>
            <person name="Selwyn J.D."/>
            <person name="Vollmer S.V."/>
        </authorList>
    </citation>
    <scope>NUCLEOTIDE SEQUENCE</scope>
    <source>
        <strain evidence="2">K2</strain>
    </source>
</reference>
<dbReference type="Gene3D" id="3.40.50.12690">
    <property type="match status" value="1"/>
</dbReference>
<dbReference type="Gene3D" id="3.90.930.1">
    <property type="match status" value="1"/>
</dbReference>
<evidence type="ECO:0000313" key="3">
    <source>
        <dbReference type="Proteomes" id="UP001249851"/>
    </source>
</evidence>
<protein>
    <submittedName>
        <fullName evidence="2">Uncharacterized protein</fullName>
    </submittedName>
</protein>
<gene>
    <name evidence="2" type="ORF">P5673_022584</name>
</gene>
<reference evidence="2" key="2">
    <citation type="journal article" date="2023" name="Science">
        <title>Genomic signatures of disease resistance in endangered staghorn corals.</title>
        <authorList>
            <person name="Vollmer S.V."/>
            <person name="Selwyn J.D."/>
            <person name="Despard B.A."/>
            <person name="Roesel C.L."/>
        </authorList>
    </citation>
    <scope>NUCLEOTIDE SEQUENCE</scope>
    <source>
        <strain evidence="2">K2</strain>
    </source>
</reference>
<dbReference type="Proteomes" id="UP001249851">
    <property type="component" value="Unassembled WGS sequence"/>
</dbReference>
<evidence type="ECO:0000313" key="2">
    <source>
        <dbReference type="EMBL" id="KAK2555571.1"/>
    </source>
</evidence>
<dbReference type="AlphaFoldDB" id="A0AAD9UZG2"/>
<proteinExistence type="predicted"/>